<protein>
    <recommendedName>
        <fullName evidence="4">Baseplate protein J-like domain-containing protein</fullName>
    </recommendedName>
</protein>
<dbReference type="STRING" id="1805376.AUK05_00160"/>
<dbReference type="Proteomes" id="UP000182344">
    <property type="component" value="Unassembled WGS sequence"/>
</dbReference>
<keyword evidence="1" id="KW-0812">Transmembrane</keyword>
<proteinExistence type="predicted"/>
<evidence type="ECO:0000256" key="1">
    <source>
        <dbReference type="SAM" id="Phobius"/>
    </source>
</evidence>
<organism evidence="2 3">
    <name type="scientific">Candidatus Shapirobacteria bacterium CG2_30_35_20</name>
    <dbReference type="NCBI Taxonomy" id="1805376"/>
    <lineage>
        <taxon>Bacteria</taxon>
        <taxon>Candidatus Shapironibacteriota</taxon>
    </lineage>
</organism>
<evidence type="ECO:0000313" key="2">
    <source>
        <dbReference type="EMBL" id="OIP87902.1"/>
    </source>
</evidence>
<sequence>MQDNVYWLISITSDSARVSLVDDKVISQGQEISWEQNDSESLLKAIDTSLSSQNGETTSNCAFIVPPAWISADGKIFGEMLNNLKNICTKLKLHPLGQISYDEAFVESYNNDDSFPGSYILLYFTPSHYQISLVYLGEIKKRHTQNFTTDFSVSKLEQILFGLGFPSALPPKIIVTGAFTSQIVDDLKNYNWLTHHDTETFLHLPDVISLDILSLDQIFVNTIKKQIYPDTCLPPQTVPDITPASNLGFTIVDSPVDVVLPVKKISKPISFPKFNLSYYWLLPFTLLPFLPILPLFFAKVDIFIQQNPVDFNENFNITLDPQTNVASKTFNLSIGASLPTTGTREVGQKAKGQVTIFNKSDRSISVNSGLIIVDTTGKIFKTTNNVLLPASTYNLDTGVINMGQVKAAAAAQNIGPEYNLASNQNLTIKDNTNLLVKSSSKFTGGTREKIAIVTQTDKNNLLESAKQLLKERANIDINSQKSPQNSILDSTMVFTNQKTVFNREVGEVADILSLDLSSKVSFLYLDLAQKQNLISTLFSQKETLSILDKNSAVVSLNYVPGKLTLTGKANPKINIDQLKPKLLGKKESEIKSVLNSVPKYYQHHLTNSLWFLNLLHRLPVKSKLINIIVKD</sequence>
<gene>
    <name evidence="2" type="ORF">AUK05_00160</name>
</gene>
<dbReference type="EMBL" id="MNZO01000003">
    <property type="protein sequence ID" value="OIP87902.1"/>
    <property type="molecule type" value="Genomic_DNA"/>
</dbReference>
<name>A0A1J5I679_9BACT</name>
<accession>A0A1J5I679</accession>
<evidence type="ECO:0008006" key="4">
    <source>
        <dbReference type="Google" id="ProtNLM"/>
    </source>
</evidence>
<dbReference type="AlphaFoldDB" id="A0A1J5I679"/>
<evidence type="ECO:0000313" key="3">
    <source>
        <dbReference type="Proteomes" id="UP000182344"/>
    </source>
</evidence>
<feature type="transmembrane region" description="Helical" evidence="1">
    <location>
        <begin position="278"/>
        <end position="298"/>
    </location>
</feature>
<reference evidence="2 3" key="1">
    <citation type="journal article" date="2016" name="Environ. Microbiol.">
        <title>Genomic resolution of a cold subsurface aquifer community provides metabolic insights for novel microbes adapted to high CO concentrations.</title>
        <authorList>
            <person name="Probst A.J."/>
            <person name="Castelle C.J."/>
            <person name="Singh A."/>
            <person name="Brown C.T."/>
            <person name="Anantharaman K."/>
            <person name="Sharon I."/>
            <person name="Hug L.A."/>
            <person name="Burstein D."/>
            <person name="Emerson J.B."/>
            <person name="Thomas B.C."/>
            <person name="Banfield J.F."/>
        </authorList>
    </citation>
    <scope>NUCLEOTIDE SEQUENCE [LARGE SCALE GENOMIC DNA]</scope>
    <source>
        <strain evidence="2">CG2_30_35_20</strain>
    </source>
</reference>
<keyword evidence="1" id="KW-1133">Transmembrane helix</keyword>
<comment type="caution">
    <text evidence="2">The sequence shown here is derived from an EMBL/GenBank/DDBJ whole genome shotgun (WGS) entry which is preliminary data.</text>
</comment>
<keyword evidence="1" id="KW-0472">Membrane</keyword>